<dbReference type="PANTHER" id="PTHR33164">
    <property type="entry name" value="TRANSCRIPTIONAL REGULATOR, MARR FAMILY"/>
    <property type="match status" value="1"/>
</dbReference>
<protein>
    <recommendedName>
        <fullName evidence="1">HTH marR-type domain-containing protein</fullName>
    </recommendedName>
</protein>
<dbReference type="PROSITE" id="PS50995">
    <property type="entry name" value="HTH_MARR_2"/>
    <property type="match status" value="1"/>
</dbReference>
<dbReference type="CDD" id="cd00090">
    <property type="entry name" value="HTH_ARSR"/>
    <property type="match status" value="1"/>
</dbReference>
<dbReference type="RefSeq" id="WP_146905529.1">
    <property type="nucleotide sequence ID" value="NZ_BAAARM010000001.1"/>
</dbReference>
<dbReference type="EMBL" id="BJYY01000016">
    <property type="protein sequence ID" value="GEO34998.1"/>
    <property type="molecule type" value="Genomic_DNA"/>
</dbReference>
<evidence type="ECO:0000259" key="1">
    <source>
        <dbReference type="PROSITE" id="PS50995"/>
    </source>
</evidence>
<evidence type="ECO:0000313" key="3">
    <source>
        <dbReference type="Proteomes" id="UP000321181"/>
    </source>
</evidence>
<proteinExistence type="predicted"/>
<dbReference type="SUPFAM" id="SSF46785">
    <property type="entry name" value="Winged helix' DNA-binding domain"/>
    <property type="match status" value="1"/>
</dbReference>
<dbReference type="InterPro" id="IPR036388">
    <property type="entry name" value="WH-like_DNA-bd_sf"/>
</dbReference>
<dbReference type="InterPro" id="IPR011991">
    <property type="entry name" value="ArsR-like_HTH"/>
</dbReference>
<dbReference type="Gene3D" id="1.10.10.10">
    <property type="entry name" value="Winged helix-like DNA-binding domain superfamily/Winged helix DNA-binding domain"/>
    <property type="match status" value="1"/>
</dbReference>
<dbReference type="InterPro" id="IPR036390">
    <property type="entry name" value="WH_DNA-bd_sf"/>
</dbReference>
<dbReference type="Proteomes" id="UP000321181">
    <property type="component" value="Unassembled WGS sequence"/>
</dbReference>
<evidence type="ECO:0000313" key="2">
    <source>
        <dbReference type="EMBL" id="GEO34998.1"/>
    </source>
</evidence>
<dbReference type="InterPro" id="IPR039422">
    <property type="entry name" value="MarR/SlyA-like"/>
</dbReference>
<reference evidence="2 3" key="1">
    <citation type="submission" date="2019-07" db="EMBL/GenBank/DDBJ databases">
        <title>Whole genome shotgun sequence of Cellulomonas aerilata NBRC 106308.</title>
        <authorList>
            <person name="Hosoyama A."/>
            <person name="Uohara A."/>
            <person name="Ohji S."/>
            <person name="Ichikawa N."/>
        </authorList>
    </citation>
    <scope>NUCLEOTIDE SEQUENCE [LARGE SCALE GENOMIC DNA]</scope>
    <source>
        <strain evidence="2 3">NBRC 106308</strain>
    </source>
</reference>
<dbReference type="OrthoDB" id="9154853at2"/>
<dbReference type="GO" id="GO:0003700">
    <property type="term" value="F:DNA-binding transcription factor activity"/>
    <property type="evidence" value="ECO:0007669"/>
    <property type="project" value="InterPro"/>
</dbReference>
<dbReference type="PRINTS" id="PR00598">
    <property type="entry name" value="HTHMARR"/>
</dbReference>
<dbReference type="PANTHER" id="PTHR33164:SF57">
    <property type="entry name" value="MARR-FAMILY TRANSCRIPTIONAL REGULATOR"/>
    <property type="match status" value="1"/>
</dbReference>
<dbReference type="Pfam" id="PF12802">
    <property type="entry name" value="MarR_2"/>
    <property type="match status" value="1"/>
</dbReference>
<gene>
    <name evidence="2" type="ORF">CAE01nite_27230</name>
</gene>
<dbReference type="SMART" id="SM00347">
    <property type="entry name" value="HTH_MARR"/>
    <property type="match status" value="1"/>
</dbReference>
<feature type="domain" description="HTH marR-type" evidence="1">
    <location>
        <begin position="5"/>
        <end position="139"/>
    </location>
</feature>
<dbReference type="GO" id="GO:0006950">
    <property type="term" value="P:response to stress"/>
    <property type="evidence" value="ECO:0007669"/>
    <property type="project" value="TreeGrafter"/>
</dbReference>
<dbReference type="InterPro" id="IPR000835">
    <property type="entry name" value="HTH_MarR-typ"/>
</dbReference>
<comment type="caution">
    <text evidence="2">The sequence shown here is derived from an EMBL/GenBank/DDBJ whole genome shotgun (WGS) entry which is preliminary data.</text>
</comment>
<accession>A0A512DEU6</accession>
<dbReference type="AlphaFoldDB" id="A0A512DEU6"/>
<keyword evidence="3" id="KW-1185">Reference proteome</keyword>
<name>A0A512DEU6_9CELL</name>
<sequence>MSDPNSRVERELGLLLRRAHSSSSAVAARVHPDLDAAAYPLLVRIAAAPGMRSSELADHVGVGRATISRQVRRLEDLGLLTRRPDPDDSRGQQLELTAEGARRLAEAQEARRAWLRAALASWDDDAVATLATSLERLNLTLDQVTRRP</sequence>
<organism evidence="2 3">
    <name type="scientific">Cellulomonas aerilata</name>
    <dbReference type="NCBI Taxonomy" id="515326"/>
    <lineage>
        <taxon>Bacteria</taxon>
        <taxon>Bacillati</taxon>
        <taxon>Actinomycetota</taxon>
        <taxon>Actinomycetes</taxon>
        <taxon>Micrococcales</taxon>
        <taxon>Cellulomonadaceae</taxon>
        <taxon>Cellulomonas</taxon>
    </lineage>
</organism>